<dbReference type="InterPro" id="IPR051332">
    <property type="entry name" value="Fosfomycin_Res_Enzymes"/>
</dbReference>
<dbReference type="InterPro" id="IPR004360">
    <property type="entry name" value="Glyas_Fos-R_dOase_dom"/>
</dbReference>
<feature type="domain" description="VOC" evidence="2">
    <location>
        <begin position="14"/>
        <end position="137"/>
    </location>
</feature>
<dbReference type="SUPFAM" id="SSF54593">
    <property type="entry name" value="Glyoxalase/Bleomycin resistance protein/Dihydroxybiphenyl dioxygenase"/>
    <property type="match status" value="1"/>
</dbReference>
<dbReference type="InterPro" id="IPR029068">
    <property type="entry name" value="Glyas_Bleomycin-R_OHBP_Dase"/>
</dbReference>
<gene>
    <name evidence="3" type="ORF">GCM10023090_05870</name>
</gene>
<dbReference type="Proteomes" id="UP001501788">
    <property type="component" value="Unassembled WGS sequence"/>
</dbReference>
<proteinExistence type="predicted"/>
<dbReference type="EMBL" id="BAABEX010000004">
    <property type="protein sequence ID" value="GAA4419488.1"/>
    <property type="molecule type" value="Genomic_DNA"/>
</dbReference>
<name>A0ABP8L0W0_9BURK</name>
<evidence type="ECO:0000256" key="1">
    <source>
        <dbReference type="ARBA" id="ARBA00022723"/>
    </source>
</evidence>
<comment type="caution">
    <text evidence="3">The sequence shown here is derived from an EMBL/GenBank/DDBJ whole genome shotgun (WGS) entry which is preliminary data.</text>
</comment>
<dbReference type="PANTHER" id="PTHR36113">
    <property type="entry name" value="LYASE, PUTATIVE-RELATED-RELATED"/>
    <property type="match status" value="1"/>
</dbReference>
<evidence type="ECO:0000313" key="4">
    <source>
        <dbReference type="Proteomes" id="UP001501788"/>
    </source>
</evidence>
<dbReference type="PANTHER" id="PTHR36113:SF6">
    <property type="entry name" value="FOSFOMYCIN RESISTANCE PROTEIN FOSX"/>
    <property type="match status" value="1"/>
</dbReference>
<dbReference type="PROSITE" id="PS51819">
    <property type="entry name" value="VOC"/>
    <property type="match status" value="1"/>
</dbReference>
<dbReference type="RefSeq" id="WP_345060997.1">
    <property type="nucleotide sequence ID" value="NZ_BAABEX010000004.1"/>
</dbReference>
<keyword evidence="1" id="KW-0479">Metal-binding</keyword>
<reference evidence="4" key="1">
    <citation type="journal article" date="2019" name="Int. J. Syst. Evol. Microbiol.">
        <title>The Global Catalogue of Microorganisms (GCM) 10K type strain sequencing project: providing services to taxonomists for standard genome sequencing and annotation.</title>
        <authorList>
            <consortium name="The Broad Institute Genomics Platform"/>
            <consortium name="The Broad Institute Genome Sequencing Center for Infectious Disease"/>
            <person name="Wu L."/>
            <person name="Ma J."/>
        </authorList>
    </citation>
    <scope>NUCLEOTIDE SEQUENCE [LARGE SCALE GENOMIC DNA]</scope>
    <source>
        <strain evidence="4">JCM 31890</strain>
    </source>
</reference>
<sequence length="144" mass="15912">MSAPPTAGGIGVVGVHHVAVIASDYNRSRHFYTQVLGLAVLNEHYREERQSWKLDLAVPGGTQLELFSFPQTPPRITLPEACGLRHWALRVASLDGTLRWLQAHAVEAEPVRVDPFTGARFTFIRDPDDLPIELVESVPADPLP</sequence>
<keyword evidence="4" id="KW-1185">Reference proteome</keyword>
<protein>
    <submittedName>
        <fullName evidence="3">VOC family protein</fullName>
    </submittedName>
</protein>
<accession>A0ABP8L0W0</accession>
<organism evidence="3 4">
    <name type="scientific">Acidovorax lacteus</name>
    <dbReference type="NCBI Taxonomy" id="1924988"/>
    <lineage>
        <taxon>Bacteria</taxon>
        <taxon>Pseudomonadati</taxon>
        <taxon>Pseudomonadota</taxon>
        <taxon>Betaproteobacteria</taxon>
        <taxon>Burkholderiales</taxon>
        <taxon>Comamonadaceae</taxon>
        <taxon>Acidovorax</taxon>
    </lineage>
</organism>
<dbReference type="Pfam" id="PF00903">
    <property type="entry name" value="Glyoxalase"/>
    <property type="match status" value="1"/>
</dbReference>
<evidence type="ECO:0000313" key="3">
    <source>
        <dbReference type="EMBL" id="GAA4419488.1"/>
    </source>
</evidence>
<dbReference type="InterPro" id="IPR037478">
    <property type="entry name" value="YwkD-like_dom"/>
</dbReference>
<dbReference type="NCBIfam" id="NF008551">
    <property type="entry name" value="PRK11478.1"/>
    <property type="match status" value="1"/>
</dbReference>
<dbReference type="CDD" id="cd08352">
    <property type="entry name" value="VOC_Bs_YwkD_like"/>
    <property type="match status" value="1"/>
</dbReference>
<evidence type="ECO:0000259" key="2">
    <source>
        <dbReference type="PROSITE" id="PS51819"/>
    </source>
</evidence>
<dbReference type="Gene3D" id="3.10.180.10">
    <property type="entry name" value="2,3-Dihydroxybiphenyl 1,2-Dioxygenase, domain 1"/>
    <property type="match status" value="1"/>
</dbReference>
<dbReference type="InterPro" id="IPR037523">
    <property type="entry name" value="VOC_core"/>
</dbReference>